<sequence length="72" mass="8041">MPLSRTGSRRIIGNHSGGISACHFLLSFDTPSGEQAFIVRGRPHSTPKQLQLLAQRNYDLIGRQLSHARYHS</sequence>
<keyword evidence="2" id="KW-1185">Reference proteome</keyword>
<dbReference type="PROSITE" id="PS51257">
    <property type="entry name" value="PROKAR_LIPOPROTEIN"/>
    <property type="match status" value="1"/>
</dbReference>
<dbReference type="EMBL" id="JAHYIQ010000011">
    <property type="protein sequence ID" value="KAK1128099.1"/>
    <property type="molecule type" value="Genomic_DNA"/>
</dbReference>
<evidence type="ECO:0000313" key="2">
    <source>
        <dbReference type="Proteomes" id="UP001177670"/>
    </source>
</evidence>
<comment type="caution">
    <text evidence="1">The sequence shown here is derived from an EMBL/GenBank/DDBJ whole genome shotgun (WGS) entry which is preliminary data.</text>
</comment>
<dbReference type="AlphaFoldDB" id="A0AA40FZH4"/>
<protein>
    <submittedName>
        <fullName evidence="1">Uncharacterized protein</fullName>
    </submittedName>
</protein>
<dbReference type="Proteomes" id="UP001177670">
    <property type="component" value="Unassembled WGS sequence"/>
</dbReference>
<name>A0AA40FZH4_9HYME</name>
<accession>A0AA40FZH4</accession>
<evidence type="ECO:0000313" key="1">
    <source>
        <dbReference type="EMBL" id="KAK1128099.1"/>
    </source>
</evidence>
<proteinExistence type="predicted"/>
<organism evidence="1 2">
    <name type="scientific">Melipona bicolor</name>
    <dbReference type="NCBI Taxonomy" id="60889"/>
    <lineage>
        <taxon>Eukaryota</taxon>
        <taxon>Metazoa</taxon>
        <taxon>Ecdysozoa</taxon>
        <taxon>Arthropoda</taxon>
        <taxon>Hexapoda</taxon>
        <taxon>Insecta</taxon>
        <taxon>Pterygota</taxon>
        <taxon>Neoptera</taxon>
        <taxon>Endopterygota</taxon>
        <taxon>Hymenoptera</taxon>
        <taxon>Apocrita</taxon>
        <taxon>Aculeata</taxon>
        <taxon>Apoidea</taxon>
        <taxon>Anthophila</taxon>
        <taxon>Apidae</taxon>
        <taxon>Melipona</taxon>
    </lineage>
</organism>
<reference evidence="1" key="1">
    <citation type="submission" date="2021-10" db="EMBL/GenBank/DDBJ databases">
        <title>Melipona bicolor Genome sequencing and assembly.</title>
        <authorList>
            <person name="Araujo N.S."/>
            <person name="Arias M.C."/>
        </authorList>
    </citation>
    <scope>NUCLEOTIDE SEQUENCE</scope>
    <source>
        <strain evidence="1">USP_2M_L1-L4_2017</strain>
        <tissue evidence="1">Whole body</tissue>
    </source>
</reference>
<gene>
    <name evidence="1" type="ORF">K0M31_003584</name>
</gene>